<protein>
    <submittedName>
        <fullName evidence="1">DivIVA domain-containing protein</fullName>
    </submittedName>
</protein>
<dbReference type="RefSeq" id="WP_136426838.1">
    <property type="nucleotide sequence ID" value="NZ_SSSM01000003.1"/>
</dbReference>
<dbReference type="AlphaFoldDB" id="A0A4S4FN79"/>
<dbReference type="OrthoDB" id="3480096at2"/>
<dbReference type="InterPro" id="IPR019932">
    <property type="entry name" value="CHP03543"/>
</dbReference>
<gene>
    <name evidence="1" type="ORF">E6C64_06550</name>
</gene>
<dbReference type="Proteomes" id="UP000309133">
    <property type="component" value="Unassembled WGS sequence"/>
</dbReference>
<proteinExistence type="predicted"/>
<accession>A0A4S4FN79</accession>
<dbReference type="InterPro" id="IPR019933">
    <property type="entry name" value="DivIVA_domain"/>
</dbReference>
<keyword evidence="2" id="KW-1185">Reference proteome</keyword>
<sequence length="182" mass="20613">MGTTFQHSRKSKLGYQPDDVDAFLKAARRAYDAPIGTADIDAEAIRRAAFAMEKGGYSTVQVDAALERLEDAFALREREHARRISGDKAWFGEARQSAQEILERLGRPDGRRFRREGPLRIGYDKHEVDEFCDRLEAFFSKGAKLGIEEVRTVAFTPKHGGYAEWQVDLLLDHVVDVMLAVR</sequence>
<comment type="caution">
    <text evidence="1">The sequence shown here is derived from an EMBL/GenBank/DDBJ whole genome shotgun (WGS) entry which is preliminary data.</text>
</comment>
<reference evidence="1 2" key="1">
    <citation type="submission" date="2019-04" db="EMBL/GenBank/DDBJ databases">
        <authorList>
            <person name="Jiang L."/>
        </authorList>
    </citation>
    <scope>NUCLEOTIDE SEQUENCE [LARGE SCALE GENOMIC DNA]</scope>
    <source>
        <strain evidence="1 2">YIM 131853</strain>
    </source>
</reference>
<organism evidence="1 2">
    <name type="scientific">Naasia lichenicola</name>
    <dbReference type="NCBI Taxonomy" id="2565933"/>
    <lineage>
        <taxon>Bacteria</taxon>
        <taxon>Bacillati</taxon>
        <taxon>Actinomycetota</taxon>
        <taxon>Actinomycetes</taxon>
        <taxon>Micrococcales</taxon>
        <taxon>Microbacteriaceae</taxon>
        <taxon>Naasia</taxon>
    </lineage>
</organism>
<dbReference type="EMBL" id="SSSM01000003">
    <property type="protein sequence ID" value="THG31718.1"/>
    <property type="molecule type" value="Genomic_DNA"/>
</dbReference>
<dbReference type="NCBIfam" id="TIGR03544">
    <property type="entry name" value="DivI1A_domain"/>
    <property type="match status" value="2"/>
</dbReference>
<name>A0A4S4FN79_9MICO</name>
<evidence type="ECO:0000313" key="2">
    <source>
        <dbReference type="Proteomes" id="UP000309133"/>
    </source>
</evidence>
<dbReference type="NCBIfam" id="TIGR03543">
    <property type="entry name" value="divI1A_rptt_fam"/>
    <property type="match status" value="1"/>
</dbReference>
<evidence type="ECO:0000313" key="1">
    <source>
        <dbReference type="EMBL" id="THG31718.1"/>
    </source>
</evidence>